<protein>
    <recommendedName>
        <fullName evidence="4">3'-5' exonuclease domain-containing protein</fullName>
    </recommendedName>
</protein>
<keyword evidence="1" id="KW-0175">Coiled coil</keyword>
<dbReference type="OrthoDB" id="10598987at2759"/>
<dbReference type="GeneID" id="94828965"/>
<accession>A0A1J4JJY2</accession>
<comment type="caution">
    <text evidence="2">The sequence shown here is derived from an EMBL/GenBank/DDBJ whole genome shotgun (WGS) entry which is preliminary data.</text>
</comment>
<evidence type="ECO:0000313" key="2">
    <source>
        <dbReference type="EMBL" id="OHS99458.1"/>
    </source>
</evidence>
<evidence type="ECO:0008006" key="4">
    <source>
        <dbReference type="Google" id="ProtNLM"/>
    </source>
</evidence>
<dbReference type="AlphaFoldDB" id="A0A1J4JJY2"/>
<evidence type="ECO:0000256" key="1">
    <source>
        <dbReference type="SAM" id="Coils"/>
    </source>
</evidence>
<dbReference type="VEuPathDB" id="TrichDB:TRFO_08397"/>
<gene>
    <name evidence="2" type="ORF">TRFO_08397</name>
</gene>
<evidence type="ECO:0000313" key="3">
    <source>
        <dbReference type="Proteomes" id="UP000179807"/>
    </source>
</evidence>
<reference evidence="2" key="1">
    <citation type="submission" date="2016-10" db="EMBL/GenBank/DDBJ databases">
        <authorList>
            <person name="Benchimol M."/>
            <person name="Almeida L.G."/>
            <person name="Vasconcelos A.T."/>
            <person name="Perreira-Neves A."/>
            <person name="Rosa I.A."/>
            <person name="Tasca T."/>
            <person name="Bogo M.R."/>
            <person name="de Souza W."/>
        </authorList>
    </citation>
    <scope>NUCLEOTIDE SEQUENCE [LARGE SCALE GENOMIC DNA]</scope>
    <source>
        <strain evidence="2">K</strain>
    </source>
</reference>
<organism evidence="2 3">
    <name type="scientific">Tritrichomonas foetus</name>
    <dbReference type="NCBI Taxonomy" id="1144522"/>
    <lineage>
        <taxon>Eukaryota</taxon>
        <taxon>Metamonada</taxon>
        <taxon>Parabasalia</taxon>
        <taxon>Tritrichomonadida</taxon>
        <taxon>Tritrichomonadidae</taxon>
        <taxon>Tritrichomonas</taxon>
    </lineage>
</organism>
<dbReference type="RefSeq" id="XP_068352595.1">
    <property type="nucleotide sequence ID" value="XM_068494261.1"/>
</dbReference>
<feature type="coiled-coil region" evidence="1">
    <location>
        <begin position="337"/>
        <end position="367"/>
    </location>
</feature>
<keyword evidence="3" id="KW-1185">Reference proteome</keyword>
<sequence>MTEETEFNLDYVNCPITDAEFTLVRRENSESIKKFSDWIDDLILRADNGKFINISVDCEGFCLGSVEKSLGCIQLGEIFHDDFDIRSENPPEVAPHVGNKPGFIVIFPTSIDVIRLVSCIFRHPQIMIFTFDFTKDFCAMIDAGVKIDFNLYNIFDSQVSTLKNIQNHLLNTRVRGLKWFVNEAIEMDPLAEKACEKLNYGKHSYFDIIMFLYKDQENPFKNMINKELLEMAAADIYMTGLAAVYCINSSLIQNTFVQTQQKLFEFCQISQQCRTWMAPSFYREIAFFNYFRLSFYSNEISYKDETEEDILALLSIFRETFTLISAGKYLGQHYNGKIKIEQAKEVYEKVVQKLEKNRETLQEMKIKFSE</sequence>
<proteinExistence type="predicted"/>
<dbReference type="Proteomes" id="UP000179807">
    <property type="component" value="Unassembled WGS sequence"/>
</dbReference>
<dbReference type="EMBL" id="MLAK01001004">
    <property type="protein sequence ID" value="OHS99458.1"/>
    <property type="molecule type" value="Genomic_DNA"/>
</dbReference>
<name>A0A1J4JJY2_9EUKA</name>